<evidence type="ECO:0000313" key="1">
    <source>
        <dbReference type="EMBL" id="KLU03016.1"/>
    </source>
</evidence>
<dbReference type="AlphaFoldDB" id="A0A0J1B983"/>
<organism evidence="1 2">
    <name type="scientific">Rhodopirellula islandica</name>
    <dbReference type="NCBI Taxonomy" id="595434"/>
    <lineage>
        <taxon>Bacteria</taxon>
        <taxon>Pseudomonadati</taxon>
        <taxon>Planctomycetota</taxon>
        <taxon>Planctomycetia</taxon>
        <taxon>Pirellulales</taxon>
        <taxon>Pirellulaceae</taxon>
        <taxon>Rhodopirellula</taxon>
    </lineage>
</organism>
<gene>
    <name evidence="1" type="ORF">RISK_004986</name>
</gene>
<comment type="caution">
    <text evidence="1">The sequence shown here is derived from an EMBL/GenBank/DDBJ whole genome shotgun (WGS) entry which is preliminary data.</text>
</comment>
<name>A0A0J1B983_RHOIS</name>
<dbReference type="Proteomes" id="UP000036367">
    <property type="component" value="Unassembled WGS sequence"/>
</dbReference>
<sequence>MMDGWFVITPRLVPKHWLGCHVEHGLREDASCGGSLGRWFGLLRSVGVACLSIPADMIAEGRSNATLRIRCIDQVYEI</sequence>
<proteinExistence type="predicted"/>
<evidence type="ECO:0000313" key="2">
    <source>
        <dbReference type="Proteomes" id="UP000036367"/>
    </source>
</evidence>
<dbReference type="EMBL" id="LECT01000042">
    <property type="protein sequence ID" value="KLU03016.1"/>
    <property type="molecule type" value="Genomic_DNA"/>
</dbReference>
<protein>
    <submittedName>
        <fullName evidence="1">Uncharacterized protein</fullName>
    </submittedName>
</protein>
<dbReference type="STRING" id="595434.RISK_004986"/>
<accession>A0A0J1B983</accession>
<keyword evidence="2" id="KW-1185">Reference proteome</keyword>
<reference evidence="1" key="1">
    <citation type="submission" date="2015-05" db="EMBL/GenBank/DDBJ databases">
        <title>Permanent draft genome of Rhodopirellula islandicus K833.</title>
        <authorList>
            <person name="Kizina J."/>
            <person name="Richter M."/>
            <person name="Glockner F.O."/>
            <person name="Harder J."/>
        </authorList>
    </citation>
    <scope>NUCLEOTIDE SEQUENCE [LARGE SCALE GENOMIC DNA]</scope>
    <source>
        <strain evidence="1">K833</strain>
    </source>
</reference>